<keyword evidence="3" id="KW-0813">Transport</keyword>
<evidence type="ECO:0000256" key="4">
    <source>
        <dbReference type="ARBA" id="ARBA00022452"/>
    </source>
</evidence>
<dbReference type="GO" id="GO:0009279">
    <property type="term" value="C:cell outer membrane"/>
    <property type="evidence" value="ECO:0007669"/>
    <property type="project" value="UniProtKB-SubCell"/>
</dbReference>
<keyword evidence="11" id="KW-0472">Membrane</keyword>
<feature type="chain" id="PRO_5020736587" evidence="15">
    <location>
        <begin position="24"/>
        <end position="254"/>
    </location>
</feature>
<comment type="caution">
    <text evidence="18">The sequence shown here is derived from an EMBL/GenBank/DDBJ whole genome shotgun (WGS) entry which is preliminary data.</text>
</comment>
<gene>
    <name evidence="18" type="ORF">EV695_2154</name>
</gene>
<accession>A0A4R1FA08</accession>
<organism evidence="18 19">
    <name type="scientific">Cocleimonas flava</name>
    <dbReference type="NCBI Taxonomy" id="634765"/>
    <lineage>
        <taxon>Bacteria</taxon>
        <taxon>Pseudomonadati</taxon>
        <taxon>Pseudomonadota</taxon>
        <taxon>Gammaproteobacteria</taxon>
        <taxon>Thiotrichales</taxon>
        <taxon>Thiotrichaceae</taxon>
        <taxon>Cocleimonas</taxon>
    </lineage>
</organism>
<dbReference type="PANTHER" id="PTHR33619:SF3">
    <property type="entry name" value="POLYSACCHARIDE EXPORT PROTEIN GFCE-RELATED"/>
    <property type="match status" value="1"/>
</dbReference>
<keyword evidence="5" id="KW-0762">Sugar transport</keyword>
<dbReference type="InterPro" id="IPR003715">
    <property type="entry name" value="Poly_export_N"/>
</dbReference>
<dbReference type="Gene3D" id="3.30.1950.10">
    <property type="entry name" value="wza like domain"/>
    <property type="match status" value="1"/>
</dbReference>
<dbReference type="AlphaFoldDB" id="A0A4R1FA08"/>
<evidence type="ECO:0000259" key="16">
    <source>
        <dbReference type="Pfam" id="PF02563"/>
    </source>
</evidence>
<protein>
    <submittedName>
        <fullName evidence="18">Polysaccharide export outer membrane protein</fullName>
    </submittedName>
</protein>
<keyword evidence="8" id="KW-0625">Polysaccharide transport</keyword>
<evidence type="ECO:0000256" key="2">
    <source>
        <dbReference type="ARBA" id="ARBA00009450"/>
    </source>
</evidence>
<evidence type="ECO:0000256" key="10">
    <source>
        <dbReference type="ARBA" id="ARBA00023114"/>
    </source>
</evidence>
<evidence type="ECO:0000259" key="17">
    <source>
        <dbReference type="Pfam" id="PF22461"/>
    </source>
</evidence>
<dbReference type="EMBL" id="SMFQ01000003">
    <property type="protein sequence ID" value="TCJ87641.1"/>
    <property type="molecule type" value="Genomic_DNA"/>
</dbReference>
<dbReference type="OrthoDB" id="9808421at2"/>
<feature type="domain" description="SLBB" evidence="17">
    <location>
        <begin position="152"/>
        <end position="226"/>
    </location>
</feature>
<dbReference type="GO" id="GO:0006811">
    <property type="term" value="P:monoatomic ion transport"/>
    <property type="evidence" value="ECO:0007669"/>
    <property type="project" value="UniProtKB-KW"/>
</dbReference>
<feature type="signal peptide" evidence="15">
    <location>
        <begin position="1"/>
        <end position="23"/>
    </location>
</feature>
<evidence type="ECO:0000256" key="9">
    <source>
        <dbReference type="ARBA" id="ARBA00023065"/>
    </source>
</evidence>
<keyword evidence="4" id="KW-1134">Transmembrane beta strand</keyword>
<feature type="domain" description="Polysaccharide export protein N-terminal" evidence="16">
    <location>
        <begin position="72"/>
        <end position="143"/>
    </location>
</feature>
<keyword evidence="6" id="KW-0812">Transmembrane</keyword>
<evidence type="ECO:0000256" key="1">
    <source>
        <dbReference type="ARBA" id="ARBA00004571"/>
    </source>
</evidence>
<keyword evidence="13" id="KW-0998">Cell outer membrane</keyword>
<dbReference type="InterPro" id="IPR054765">
    <property type="entry name" value="SLBB_dom"/>
</dbReference>
<sequence length="254" mass="27062">MKNKTLSALLPLLVLTACTSSSPYVPTPAETTAAANSVDALNAQSGSYAATAPATSNYSNNRAPSYKRVPTASDRISTEDKLDVNVFKVPDLSARDLTVEASGAISLPLVGTVQVAGLTIAQAEQKITQRLKEFMQDPQVSISRTNKAIENRVTVEGAVKSPGVFPIKGNMSFLQAIALAQGLTEVGDSRGVFFYRDGTRHLVNLDLVRNGTIADPGLRGDDRIVVMQDSAKVREKKVLEYLPAVTAPFSILGL</sequence>
<keyword evidence="7 15" id="KW-0732">Signal</keyword>
<dbReference type="PANTHER" id="PTHR33619">
    <property type="entry name" value="POLYSACCHARIDE EXPORT PROTEIN GFCE-RELATED"/>
    <property type="match status" value="1"/>
</dbReference>
<evidence type="ECO:0000313" key="19">
    <source>
        <dbReference type="Proteomes" id="UP000294887"/>
    </source>
</evidence>
<comment type="subcellular location">
    <subcellularLocation>
        <location evidence="1">Cell outer membrane</location>
        <topology evidence="1">Multi-pass membrane protein</topology>
    </subcellularLocation>
</comment>
<dbReference type="GO" id="GO:0015288">
    <property type="term" value="F:porin activity"/>
    <property type="evidence" value="ECO:0007669"/>
    <property type="project" value="UniProtKB-KW"/>
</dbReference>
<keyword evidence="14" id="KW-0449">Lipoprotein</keyword>
<evidence type="ECO:0000256" key="5">
    <source>
        <dbReference type="ARBA" id="ARBA00022597"/>
    </source>
</evidence>
<name>A0A4R1FA08_9GAMM</name>
<evidence type="ECO:0000256" key="6">
    <source>
        <dbReference type="ARBA" id="ARBA00022692"/>
    </source>
</evidence>
<evidence type="ECO:0000256" key="11">
    <source>
        <dbReference type="ARBA" id="ARBA00023136"/>
    </source>
</evidence>
<dbReference type="GO" id="GO:0015159">
    <property type="term" value="F:polysaccharide transmembrane transporter activity"/>
    <property type="evidence" value="ECO:0007669"/>
    <property type="project" value="InterPro"/>
</dbReference>
<evidence type="ECO:0000256" key="8">
    <source>
        <dbReference type="ARBA" id="ARBA00023047"/>
    </source>
</evidence>
<keyword evidence="9" id="KW-0406">Ion transport</keyword>
<dbReference type="PROSITE" id="PS51257">
    <property type="entry name" value="PROKAR_LIPOPROTEIN"/>
    <property type="match status" value="1"/>
</dbReference>
<proteinExistence type="inferred from homology"/>
<comment type="similarity">
    <text evidence="2">Belongs to the BexD/CtrA/VexA family.</text>
</comment>
<keyword evidence="12" id="KW-0564">Palmitate</keyword>
<evidence type="ECO:0000313" key="18">
    <source>
        <dbReference type="EMBL" id="TCJ87641.1"/>
    </source>
</evidence>
<evidence type="ECO:0000256" key="7">
    <source>
        <dbReference type="ARBA" id="ARBA00022729"/>
    </source>
</evidence>
<evidence type="ECO:0000256" key="13">
    <source>
        <dbReference type="ARBA" id="ARBA00023237"/>
    </source>
</evidence>
<dbReference type="RefSeq" id="WP_131905904.1">
    <property type="nucleotide sequence ID" value="NZ_BAAAFU010000004.1"/>
</dbReference>
<reference evidence="18 19" key="1">
    <citation type="submission" date="2019-03" db="EMBL/GenBank/DDBJ databases">
        <title>Genomic Encyclopedia of Type Strains, Phase IV (KMG-IV): sequencing the most valuable type-strain genomes for metagenomic binning, comparative biology and taxonomic classification.</title>
        <authorList>
            <person name="Goeker M."/>
        </authorList>
    </citation>
    <scope>NUCLEOTIDE SEQUENCE [LARGE SCALE GENOMIC DNA]</scope>
    <source>
        <strain evidence="18 19">DSM 24830</strain>
    </source>
</reference>
<evidence type="ECO:0000256" key="15">
    <source>
        <dbReference type="SAM" id="SignalP"/>
    </source>
</evidence>
<keyword evidence="10" id="KW-0626">Porin</keyword>
<dbReference type="Pfam" id="PF22461">
    <property type="entry name" value="SLBB_2"/>
    <property type="match status" value="1"/>
</dbReference>
<dbReference type="Proteomes" id="UP000294887">
    <property type="component" value="Unassembled WGS sequence"/>
</dbReference>
<keyword evidence="19" id="KW-1185">Reference proteome</keyword>
<dbReference type="InterPro" id="IPR049712">
    <property type="entry name" value="Poly_export"/>
</dbReference>
<evidence type="ECO:0000256" key="3">
    <source>
        <dbReference type="ARBA" id="ARBA00022448"/>
    </source>
</evidence>
<dbReference type="Pfam" id="PF02563">
    <property type="entry name" value="Poly_export"/>
    <property type="match status" value="1"/>
</dbReference>
<evidence type="ECO:0000256" key="12">
    <source>
        <dbReference type="ARBA" id="ARBA00023139"/>
    </source>
</evidence>
<dbReference type="GO" id="GO:0046930">
    <property type="term" value="C:pore complex"/>
    <property type="evidence" value="ECO:0007669"/>
    <property type="project" value="UniProtKB-KW"/>
</dbReference>
<evidence type="ECO:0000256" key="14">
    <source>
        <dbReference type="ARBA" id="ARBA00023288"/>
    </source>
</evidence>